<dbReference type="UniPathway" id="UPA00241">
    <property type="reaction ID" value="UER00355"/>
</dbReference>
<feature type="binding site" evidence="9">
    <location>
        <begin position="10"/>
        <end position="11"/>
    </location>
    <ligand>
        <name>ATP</name>
        <dbReference type="ChEBI" id="CHEBI:30616"/>
    </ligand>
</feature>
<feature type="binding site" evidence="9">
    <location>
        <position position="42"/>
    </location>
    <ligand>
        <name>substrate</name>
    </ligand>
</feature>
<dbReference type="InterPro" id="IPR001980">
    <property type="entry name" value="PPAT"/>
</dbReference>
<keyword evidence="1 9" id="KW-0963">Cytoplasm</keyword>
<dbReference type="OrthoDB" id="9806661at2"/>
<dbReference type="GO" id="GO:0005524">
    <property type="term" value="F:ATP binding"/>
    <property type="evidence" value="ECO:0007669"/>
    <property type="project" value="UniProtKB-KW"/>
</dbReference>
<feature type="binding site" evidence="9">
    <location>
        <position position="10"/>
    </location>
    <ligand>
        <name>substrate</name>
    </ligand>
</feature>
<evidence type="ECO:0000256" key="3">
    <source>
        <dbReference type="ARBA" id="ARBA00022695"/>
    </source>
</evidence>
<evidence type="ECO:0000256" key="5">
    <source>
        <dbReference type="ARBA" id="ARBA00022840"/>
    </source>
</evidence>
<dbReference type="NCBIfam" id="TIGR00125">
    <property type="entry name" value="cyt_tran_rel"/>
    <property type="match status" value="1"/>
</dbReference>
<dbReference type="SUPFAM" id="SSF52374">
    <property type="entry name" value="Nucleotidylyl transferase"/>
    <property type="match status" value="1"/>
</dbReference>
<comment type="catalytic activity">
    <reaction evidence="8 9">
        <text>(R)-4'-phosphopantetheine + ATP + H(+) = 3'-dephospho-CoA + diphosphate</text>
        <dbReference type="Rhea" id="RHEA:19801"/>
        <dbReference type="ChEBI" id="CHEBI:15378"/>
        <dbReference type="ChEBI" id="CHEBI:30616"/>
        <dbReference type="ChEBI" id="CHEBI:33019"/>
        <dbReference type="ChEBI" id="CHEBI:57328"/>
        <dbReference type="ChEBI" id="CHEBI:61723"/>
        <dbReference type="EC" id="2.7.7.3"/>
    </reaction>
</comment>
<comment type="subcellular location">
    <subcellularLocation>
        <location evidence="9">Cytoplasm</location>
    </subcellularLocation>
</comment>
<dbReference type="Pfam" id="PF01467">
    <property type="entry name" value="CTP_transf_like"/>
    <property type="match status" value="1"/>
</dbReference>
<comment type="subunit">
    <text evidence="9">Homohexamer.</text>
</comment>
<keyword evidence="6 9" id="KW-0460">Magnesium</keyword>
<keyword evidence="5 9" id="KW-0067">ATP-binding</keyword>
<dbReference type="EC" id="2.7.7.3" evidence="9"/>
<comment type="function">
    <text evidence="9">Reversibly transfers an adenylyl group from ATP to 4'-phosphopantetheine, yielding dephospho-CoA (dPCoA) and pyrophosphate.</text>
</comment>
<proteinExistence type="inferred from homology"/>
<dbReference type="GO" id="GO:0005737">
    <property type="term" value="C:cytoplasm"/>
    <property type="evidence" value="ECO:0007669"/>
    <property type="project" value="UniProtKB-SubCell"/>
</dbReference>
<name>A0A521B9Y2_9BACT</name>
<organism evidence="11 12">
    <name type="scientific">Balnearium lithotrophicum</name>
    <dbReference type="NCBI Taxonomy" id="223788"/>
    <lineage>
        <taxon>Bacteria</taxon>
        <taxon>Pseudomonadati</taxon>
        <taxon>Aquificota</taxon>
        <taxon>Aquificia</taxon>
        <taxon>Desulfurobacteriales</taxon>
        <taxon>Desulfurobacteriaceae</taxon>
        <taxon>Balnearium</taxon>
    </lineage>
</organism>
<evidence type="ECO:0000259" key="10">
    <source>
        <dbReference type="Pfam" id="PF01467"/>
    </source>
</evidence>
<feature type="domain" description="Cytidyltransferase-like" evidence="10">
    <location>
        <begin position="6"/>
        <end position="137"/>
    </location>
</feature>
<dbReference type="NCBIfam" id="TIGR01510">
    <property type="entry name" value="coaD_prev_kdtB"/>
    <property type="match status" value="1"/>
</dbReference>
<feature type="binding site" evidence="9">
    <location>
        <position position="77"/>
    </location>
    <ligand>
        <name>substrate</name>
    </ligand>
</feature>
<feature type="binding site" evidence="9">
    <location>
        <position position="102"/>
    </location>
    <ligand>
        <name>ATP</name>
        <dbReference type="ChEBI" id="CHEBI:30616"/>
    </ligand>
</feature>
<dbReference type="InterPro" id="IPR004821">
    <property type="entry name" value="Cyt_trans-like"/>
</dbReference>
<reference evidence="11 12" key="1">
    <citation type="submission" date="2017-05" db="EMBL/GenBank/DDBJ databases">
        <authorList>
            <person name="Varghese N."/>
            <person name="Submissions S."/>
        </authorList>
    </citation>
    <scope>NUCLEOTIDE SEQUENCE [LARGE SCALE GENOMIC DNA]</scope>
    <source>
        <strain evidence="11 12">DSM 16304</strain>
    </source>
</reference>
<dbReference type="HAMAP" id="MF_00151">
    <property type="entry name" value="PPAT_bact"/>
    <property type="match status" value="1"/>
</dbReference>
<keyword evidence="7 9" id="KW-0173">Coenzyme A biosynthesis</keyword>
<accession>A0A521B9Y2</accession>
<dbReference type="Proteomes" id="UP000317315">
    <property type="component" value="Unassembled WGS sequence"/>
</dbReference>
<dbReference type="CDD" id="cd02163">
    <property type="entry name" value="PPAT"/>
    <property type="match status" value="1"/>
</dbReference>
<comment type="pathway">
    <text evidence="9">Cofactor biosynthesis; coenzyme A biosynthesis; CoA from (R)-pantothenate: step 4/5.</text>
</comment>
<feature type="binding site" evidence="9">
    <location>
        <begin position="92"/>
        <end position="94"/>
    </location>
    <ligand>
        <name>ATP</name>
        <dbReference type="ChEBI" id="CHEBI:30616"/>
    </ligand>
</feature>
<evidence type="ECO:0000313" key="11">
    <source>
        <dbReference type="EMBL" id="SMO43877.1"/>
    </source>
</evidence>
<dbReference type="GO" id="GO:0015937">
    <property type="term" value="P:coenzyme A biosynthetic process"/>
    <property type="evidence" value="ECO:0007669"/>
    <property type="project" value="UniProtKB-UniRule"/>
</dbReference>
<feature type="binding site" evidence="9">
    <location>
        <position position="91"/>
    </location>
    <ligand>
        <name>substrate</name>
    </ligand>
</feature>
<evidence type="ECO:0000256" key="4">
    <source>
        <dbReference type="ARBA" id="ARBA00022741"/>
    </source>
</evidence>
<dbReference type="AlphaFoldDB" id="A0A521B9Y2"/>
<dbReference type="GO" id="GO:0004595">
    <property type="term" value="F:pantetheine-phosphate adenylyltransferase activity"/>
    <property type="evidence" value="ECO:0007669"/>
    <property type="project" value="UniProtKB-UniRule"/>
</dbReference>
<protein>
    <recommendedName>
        <fullName evidence="9">Phosphopantetheine adenylyltransferase</fullName>
        <ecNumber evidence="9">2.7.7.3</ecNumber>
    </recommendedName>
    <alternativeName>
        <fullName evidence="9">Dephospho-CoA pyrophosphorylase</fullName>
    </alternativeName>
    <alternativeName>
        <fullName evidence="9">Pantetheine-phosphate adenylyltransferase</fullName>
        <shortName evidence="9">PPAT</shortName>
    </alternativeName>
</protein>
<keyword evidence="12" id="KW-1185">Reference proteome</keyword>
<keyword evidence="3 9" id="KW-0548">Nucleotidyltransferase</keyword>
<dbReference type="PANTHER" id="PTHR21342">
    <property type="entry name" value="PHOSPHOPANTETHEINE ADENYLYLTRANSFERASE"/>
    <property type="match status" value="1"/>
</dbReference>
<dbReference type="PRINTS" id="PR01020">
    <property type="entry name" value="LPSBIOSNTHSS"/>
</dbReference>
<evidence type="ECO:0000256" key="1">
    <source>
        <dbReference type="ARBA" id="ARBA00022490"/>
    </source>
</evidence>
<evidence type="ECO:0000256" key="6">
    <source>
        <dbReference type="ARBA" id="ARBA00022842"/>
    </source>
</evidence>
<evidence type="ECO:0000256" key="9">
    <source>
        <dbReference type="HAMAP-Rule" id="MF_00151"/>
    </source>
</evidence>
<evidence type="ECO:0000256" key="8">
    <source>
        <dbReference type="ARBA" id="ARBA00029346"/>
    </source>
</evidence>
<sequence>MIKKAIYPGTFDPVTLGHIDIVRRGLELFPELIVGIAENPKKRPIFSIEERREMFVESLKEVGLFEKVKVKTFNSLLVEFAKREGAVAILRGIRIVSDMDHEFTMASLNRKLYPEIETVFLMPSEEYAYLSSSAVREIASYGGNISQFVTRYVEKRLKEKFKTQYQNR</sequence>
<dbReference type="PANTHER" id="PTHR21342:SF1">
    <property type="entry name" value="PHOSPHOPANTETHEINE ADENYLYLTRANSFERASE"/>
    <property type="match status" value="1"/>
</dbReference>
<evidence type="ECO:0000256" key="2">
    <source>
        <dbReference type="ARBA" id="ARBA00022679"/>
    </source>
</evidence>
<keyword evidence="4 9" id="KW-0547">Nucleotide-binding</keyword>
<dbReference type="InterPro" id="IPR014729">
    <property type="entry name" value="Rossmann-like_a/b/a_fold"/>
</dbReference>
<evidence type="ECO:0000313" key="12">
    <source>
        <dbReference type="Proteomes" id="UP000317315"/>
    </source>
</evidence>
<feature type="binding site" evidence="9">
    <location>
        <position position="18"/>
    </location>
    <ligand>
        <name>ATP</name>
        <dbReference type="ChEBI" id="CHEBI:30616"/>
    </ligand>
</feature>
<feature type="site" description="Transition state stabilizer" evidence="9">
    <location>
        <position position="18"/>
    </location>
</feature>
<comment type="similarity">
    <text evidence="9">Belongs to the bacterial CoaD family.</text>
</comment>
<dbReference type="EMBL" id="FXTM01000004">
    <property type="protein sequence ID" value="SMO43877.1"/>
    <property type="molecule type" value="Genomic_DNA"/>
</dbReference>
<dbReference type="Gene3D" id="3.40.50.620">
    <property type="entry name" value="HUPs"/>
    <property type="match status" value="1"/>
</dbReference>
<comment type="cofactor">
    <cofactor evidence="9">
        <name>Mg(2+)</name>
        <dbReference type="ChEBI" id="CHEBI:18420"/>
    </cofactor>
</comment>
<keyword evidence="2 9" id="KW-0808">Transferase</keyword>
<dbReference type="RefSeq" id="WP_142934232.1">
    <property type="nucleotide sequence ID" value="NZ_FXTM01000004.1"/>
</dbReference>
<feature type="binding site" evidence="9">
    <location>
        <begin position="127"/>
        <end position="133"/>
    </location>
    <ligand>
        <name>ATP</name>
        <dbReference type="ChEBI" id="CHEBI:30616"/>
    </ligand>
</feature>
<evidence type="ECO:0000256" key="7">
    <source>
        <dbReference type="ARBA" id="ARBA00022993"/>
    </source>
</evidence>
<gene>
    <name evidence="9" type="primary">coaD</name>
    <name evidence="11" type="ORF">SAMN06269117_10487</name>
</gene>